<keyword evidence="1" id="KW-0472">Membrane</keyword>
<name>A0A8S5THK8_9CAUD</name>
<dbReference type="EMBL" id="BK032823">
    <property type="protein sequence ID" value="DAF62250.1"/>
    <property type="molecule type" value="Genomic_DNA"/>
</dbReference>
<keyword evidence="1" id="KW-0812">Transmembrane</keyword>
<keyword evidence="1" id="KW-1133">Transmembrane helix</keyword>
<reference evidence="2" key="1">
    <citation type="journal article" date="2021" name="Proc. Natl. Acad. Sci. U.S.A.">
        <title>A Catalog of Tens of Thousands of Viruses from Human Metagenomes Reveals Hidden Associations with Chronic Diseases.</title>
        <authorList>
            <person name="Tisza M.J."/>
            <person name="Buck C.B."/>
        </authorList>
    </citation>
    <scope>NUCLEOTIDE SEQUENCE</scope>
    <source>
        <strain evidence="2">CtIty1</strain>
    </source>
</reference>
<proteinExistence type="predicted"/>
<accession>A0A8S5THK8</accession>
<organism evidence="2">
    <name type="scientific">Myoviridae sp. ctIty1</name>
    <dbReference type="NCBI Taxonomy" id="2827673"/>
    <lineage>
        <taxon>Viruses</taxon>
        <taxon>Duplodnaviria</taxon>
        <taxon>Heunggongvirae</taxon>
        <taxon>Uroviricota</taxon>
        <taxon>Caudoviricetes</taxon>
    </lineage>
</organism>
<protein>
    <submittedName>
        <fullName evidence="2">Uncharacterized protein</fullName>
    </submittedName>
</protein>
<evidence type="ECO:0000256" key="1">
    <source>
        <dbReference type="SAM" id="Phobius"/>
    </source>
</evidence>
<evidence type="ECO:0000313" key="2">
    <source>
        <dbReference type="EMBL" id="DAF62250.1"/>
    </source>
</evidence>
<feature type="transmembrane region" description="Helical" evidence="1">
    <location>
        <begin position="12"/>
        <end position="30"/>
    </location>
</feature>
<sequence>MREPRIDDLPQRALLNSLYLYASLANYSIIV</sequence>